<dbReference type="Gene3D" id="3.90.1410.10">
    <property type="entry name" value="set domain protein methyltransferase, domain 1"/>
    <property type="match status" value="1"/>
</dbReference>
<evidence type="ECO:0000313" key="1">
    <source>
        <dbReference type="EMBL" id="CAE2287748.1"/>
    </source>
</evidence>
<sequence>MISGRVLRIMKSSLGFAATVITIAASETSAFQIQPHQICANSMFHSPAFRITTLSAVVNIDENAPRDITTMDEWANACGVERAEGFQLAVSEGTDGPGLDVFAMASQDIPSNSPVLFVPSQMILSSNRAVEELGGREMRPAEKLVKSLKSSDQLRQYYLMLKILVEWERGDDSPWFPWLNSLPRYFSNAASMTPFCYKCLPSLMASLAMKERANMNNLLVRRVPFLSDETKSNTDLWEWAYQIVYTRSFETNNGSGDLCIAPMADMFNHETETEVELAYDDEGNCYVQTTRDVPARSPLRMSYGDPTNPSFLFARYGFLDESSPATFCKIIPQHISKELIDMGYAHNRMLFYKDTGEASQEVWDVLLYQILSSSNAARKRELYNAHMEGDYETKQLLHQQFYPETSARLLEHIDTFLYQLDELSAKAAGRDFREHPRLPLILRHNEFVRNTFVAVRAQYFGQ</sequence>
<dbReference type="CDD" id="cd10527">
    <property type="entry name" value="SET_LSMT"/>
    <property type="match status" value="1"/>
</dbReference>
<accession>A0A7S4K976</accession>
<reference evidence="1" key="1">
    <citation type="submission" date="2021-01" db="EMBL/GenBank/DDBJ databases">
        <authorList>
            <person name="Corre E."/>
            <person name="Pelletier E."/>
            <person name="Niang G."/>
            <person name="Scheremetjew M."/>
            <person name="Finn R."/>
            <person name="Kale V."/>
            <person name="Holt S."/>
            <person name="Cochrane G."/>
            <person name="Meng A."/>
            <person name="Brown T."/>
            <person name="Cohen L."/>
        </authorList>
    </citation>
    <scope>NUCLEOTIDE SEQUENCE</scope>
    <source>
        <strain evidence="1">Isolate 1302-5</strain>
    </source>
</reference>
<dbReference type="SUPFAM" id="SSF82199">
    <property type="entry name" value="SET domain"/>
    <property type="match status" value="1"/>
</dbReference>
<dbReference type="PANTHER" id="PTHR13271">
    <property type="entry name" value="UNCHARACTERIZED PUTATIVE METHYLTRANSFERASE"/>
    <property type="match status" value="1"/>
</dbReference>
<name>A0A7S4K976_9STRA</name>
<organism evidence="1">
    <name type="scientific">Odontella aurita</name>
    <dbReference type="NCBI Taxonomy" id="265563"/>
    <lineage>
        <taxon>Eukaryota</taxon>
        <taxon>Sar</taxon>
        <taxon>Stramenopiles</taxon>
        <taxon>Ochrophyta</taxon>
        <taxon>Bacillariophyta</taxon>
        <taxon>Mediophyceae</taxon>
        <taxon>Biddulphiophycidae</taxon>
        <taxon>Eupodiscales</taxon>
        <taxon>Odontellaceae</taxon>
        <taxon>Odontella</taxon>
    </lineage>
</organism>
<dbReference type="AlphaFoldDB" id="A0A7S4K976"/>
<dbReference type="InterPro" id="IPR046341">
    <property type="entry name" value="SET_dom_sf"/>
</dbReference>
<dbReference type="InterPro" id="IPR050600">
    <property type="entry name" value="SETD3_SETD6_MTase"/>
</dbReference>
<protein>
    <recommendedName>
        <fullName evidence="2">SET domain-containing protein</fullName>
    </recommendedName>
</protein>
<evidence type="ECO:0008006" key="2">
    <source>
        <dbReference type="Google" id="ProtNLM"/>
    </source>
</evidence>
<dbReference type="PANTHER" id="PTHR13271:SF154">
    <property type="entry name" value="GRIP DOMAIN-CONTAINING PROTEIN"/>
    <property type="match status" value="1"/>
</dbReference>
<dbReference type="EMBL" id="HBKQ01060654">
    <property type="protein sequence ID" value="CAE2287748.1"/>
    <property type="molecule type" value="Transcribed_RNA"/>
</dbReference>
<gene>
    <name evidence="1" type="ORF">OAUR00152_LOCUS41356</name>
</gene>
<proteinExistence type="predicted"/>
<dbReference type="GO" id="GO:0016279">
    <property type="term" value="F:protein-lysine N-methyltransferase activity"/>
    <property type="evidence" value="ECO:0007669"/>
    <property type="project" value="TreeGrafter"/>
</dbReference>